<name>A0A239WM24_9ACTN</name>
<dbReference type="GO" id="GO:0005886">
    <property type="term" value="C:plasma membrane"/>
    <property type="evidence" value="ECO:0007669"/>
    <property type="project" value="TreeGrafter"/>
</dbReference>
<dbReference type="RefSeq" id="WP_021103271.1">
    <property type="nucleotide sequence ID" value="NZ_JAWFFS010000030.1"/>
</dbReference>
<feature type="compositionally biased region" description="Basic and acidic residues" evidence="2">
    <location>
        <begin position="93"/>
        <end position="104"/>
    </location>
</feature>
<dbReference type="Gene3D" id="3.30.70.1880">
    <property type="entry name" value="Protein of unknown function DUF881"/>
    <property type="match status" value="1"/>
</dbReference>
<dbReference type="PANTHER" id="PTHR37313:SF2">
    <property type="entry name" value="UPF0749 PROTEIN YLXX"/>
    <property type="match status" value="1"/>
</dbReference>
<evidence type="ECO:0000256" key="1">
    <source>
        <dbReference type="ARBA" id="ARBA00009108"/>
    </source>
</evidence>
<gene>
    <name evidence="3" type="ORF">SAMEA4412665_01264</name>
</gene>
<comment type="similarity">
    <text evidence="1">Belongs to the UPF0749 family.</text>
</comment>
<organism evidence="3 4">
    <name type="scientific">Cutibacterium granulosum</name>
    <dbReference type="NCBI Taxonomy" id="33011"/>
    <lineage>
        <taxon>Bacteria</taxon>
        <taxon>Bacillati</taxon>
        <taxon>Actinomycetota</taxon>
        <taxon>Actinomycetes</taxon>
        <taxon>Propionibacteriales</taxon>
        <taxon>Propionibacteriaceae</taxon>
        <taxon>Cutibacterium</taxon>
    </lineage>
</organism>
<dbReference type="PANTHER" id="PTHR37313">
    <property type="entry name" value="UPF0749 PROTEIN RV1825"/>
    <property type="match status" value="1"/>
</dbReference>
<dbReference type="EMBL" id="LT906441">
    <property type="protein sequence ID" value="SNV35695.1"/>
    <property type="molecule type" value="Genomic_DNA"/>
</dbReference>
<dbReference type="Proteomes" id="UP000215332">
    <property type="component" value="Chromosome 1"/>
</dbReference>
<reference evidence="3 4" key="1">
    <citation type="submission" date="2017-06" db="EMBL/GenBank/DDBJ databases">
        <authorList>
            <consortium name="Pathogen Informatics"/>
        </authorList>
    </citation>
    <scope>NUCLEOTIDE SEQUENCE [LARGE SCALE GENOMIC DNA]</scope>
    <source>
        <strain evidence="3 4">NCTC11865</strain>
    </source>
</reference>
<dbReference type="eggNOG" id="COG3879">
    <property type="taxonomic scope" value="Bacteria"/>
</dbReference>
<evidence type="ECO:0000256" key="2">
    <source>
        <dbReference type="SAM" id="MobiDB-lite"/>
    </source>
</evidence>
<sequence length="246" mass="26677">MPEPHRHHISWQQLRHDLARPAKGQIAVALILCLFSMVLVTQVRHRSAQDEYAAMSRSDLITVLDRLSTSSRQLDSEIADLRETKRQLQSGADSHKIAEKQATEEQHRLQVMSGTTPVSGPGVTITIHDPRDKVTSDLLLNAVEELRDAGAEAIAVNSDIRVVANTWFGRDANGLVVSGKKVKRPMTLTVLGEPHALTEGAKFRGGLVSQVESAQVGGSVSITPSDSLTISAVVKPTPMSFATPVR</sequence>
<dbReference type="AlphaFoldDB" id="A0A239WM24"/>
<feature type="region of interest" description="Disordered" evidence="2">
    <location>
        <begin position="85"/>
        <end position="104"/>
    </location>
</feature>
<evidence type="ECO:0000313" key="3">
    <source>
        <dbReference type="EMBL" id="SNV35695.1"/>
    </source>
</evidence>
<proteinExistence type="inferred from homology"/>
<dbReference type="KEGG" id="cgrn:4412665_01264"/>
<evidence type="ECO:0000313" key="4">
    <source>
        <dbReference type="Proteomes" id="UP000215332"/>
    </source>
</evidence>
<dbReference type="InterPro" id="IPR010273">
    <property type="entry name" value="DUF881"/>
</dbReference>
<protein>
    <submittedName>
        <fullName evidence="3">Bacterial protein of uncharacterized function (DUF881)</fullName>
    </submittedName>
</protein>
<dbReference type="Pfam" id="PF05949">
    <property type="entry name" value="DUF881"/>
    <property type="match status" value="1"/>
</dbReference>
<accession>A0A239WM24</accession>